<reference evidence="1" key="1">
    <citation type="submission" date="2024-09" db="EMBL/GenBank/DDBJ databases">
        <title>Draft Genome Sequences of Neofusicoccum parvum.</title>
        <authorList>
            <person name="Ashida A."/>
            <person name="Camagna M."/>
            <person name="Tanaka A."/>
            <person name="Takemoto D."/>
        </authorList>
    </citation>
    <scope>NUCLEOTIDE SEQUENCE</scope>
    <source>
        <strain evidence="1">PPO83</strain>
    </source>
</reference>
<accession>A0ACB5SNG1</accession>
<evidence type="ECO:0000313" key="1">
    <source>
        <dbReference type="EMBL" id="GME48339.1"/>
    </source>
</evidence>
<comment type="caution">
    <text evidence="1">The sequence shown here is derived from an EMBL/GenBank/DDBJ whole genome shotgun (WGS) entry which is preliminary data.</text>
</comment>
<proteinExistence type="predicted"/>
<keyword evidence="1" id="KW-0378">Hydrolase</keyword>
<name>A0ACB5SNG1_9PEZI</name>
<keyword evidence="2" id="KW-1185">Reference proteome</keyword>
<gene>
    <name evidence="1" type="primary">g4247</name>
    <name evidence="1" type="ORF">NpPPO83_00004247</name>
</gene>
<protein>
    <submittedName>
        <fullName evidence="1">Alpha/beta hydrolase fold-1</fullName>
    </submittedName>
</protein>
<organism evidence="1 2">
    <name type="scientific">Neofusicoccum parvum</name>
    <dbReference type="NCBI Taxonomy" id="310453"/>
    <lineage>
        <taxon>Eukaryota</taxon>
        <taxon>Fungi</taxon>
        <taxon>Dikarya</taxon>
        <taxon>Ascomycota</taxon>
        <taxon>Pezizomycotina</taxon>
        <taxon>Dothideomycetes</taxon>
        <taxon>Dothideomycetes incertae sedis</taxon>
        <taxon>Botryosphaeriales</taxon>
        <taxon>Botryosphaeriaceae</taxon>
        <taxon>Neofusicoccum</taxon>
    </lineage>
</organism>
<evidence type="ECO:0000313" key="2">
    <source>
        <dbReference type="Proteomes" id="UP001165186"/>
    </source>
</evidence>
<dbReference type="EMBL" id="BSXG01000139">
    <property type="protein sequence ID" value="GME48339.1"/>
    <property type="molecule type" value="Genomic_DNA"/>
</dbReference>
<sequence>MSATVSPDDYELNDTQRQVRTSCVAMFAVSVVFVALRCFVRVRLQSQFSVDDWLLVAGLIGYLAMTVMICFSINDGGFGRKTAELSVETFYIGAKVGAVRYWGHANAKSMQFLVLAQTIYTLAMMITKLSIALLQLRIIGQTSIVMRRINYVSIAVNVIIGIYEFFALLFQCTPVRFLFSDDTVKLQNTHSRYRNGVATGVYVYSAVNLALDWYYALALVPLVLKLQMRTVVKISTVFVLGVGVVASVANIIRFKSLIGYAQQVDVLYIFIPIAVWTWAEMCLALTGAAFATFRPLVRLFPWGSSRNGSNKYSGGPSPFTSWKTWGTPNRRKDPMELSDMGITNVTVQGGTIYANEPHNGDREANTGPASIGDAESQKYILKEQSVEMPKGYDEMIINCLSVYYDNNLGLPQGLSDVRECFWNYCCAKYGYHANVC</sequence>
<dbReference type="Proteomes" id="UP001165186">
    <property type="component" value="Unassembled WGS sequence"/>
</dbReference>